<dbReference type="Proteomes" id="UP001516464">
    <property type="component" value="Unassembled WGS sequence"/>
</dbReference>
<proteinExistence type="predicted"/>
<name>A0ABQ7I223_9MICR</name>
<evidence type="ECO:0000313" key="2">
    <source>
        <dbReference type="Proteomes" id="UP001516464"/>
    </source>
</evidence>
<gene>
    <name evidence="1" type="ORF">TCON_0338</name>
</gene>
<dbReference type="EMBL" id="SBIQ01000012">
    <property type="protein sequence ID" value="KAF7684472.1"/>
    <property type="molecule type" value="Genomic_DNA"/>
</dbReference>
<evidence type="ECO:0000313" key="1">
    <source>
        <dbReference type="EMBL" id="KAF7684472.1"/>
    </source>
</evidence>
<organism evidence="1 2">
    <name type="scientific">Astathelohania contejeani</name>
    <dbReference type="NCBI Taxonomy" id="164912"/>
    <lineage>
        <taxon>Eukaryota</taxon>
        <taxon>Fungi</taxon>
        <taxon>Fungi incertae sedis</taxon>
        <taxon>Microsporidia</taxon>
        <taxon>Astathelohaniidae</taxon>
        <taxon>Astathelohania</taxon>
    </lineage>
</organism>
<comment type="caution">
    <text evidence="1">The sequence shown here is derived from an EMBL/GenBank/DDBJ whole genome shotgun (WGS) entry which is preliminary data.</text>
</comment>
<keyword evidence="2" id="KW-1185">Reference proteome</keyword>
<reference evidence="1 2" key="1">
    <citation type="submission" date="2019-01" db="EMBL/GenBank/DDBJ databases">
        <title>Genomes sequencing and comparative genomics of infectious freshwater microsporidia, Cucumispora dikerogammari and Thelohania contejeani.</title>
        <authorList>
            <person name="Cormier A."/>
            <person name="Giraud I."/>
            <person name="Wattier R."/>
            <person name="Teixeira M."/>
            <person name="Grandjean F."/>
            <person name="Rigaud T."/>
            <person name="Cordaux R."/>
        </authorList>
    </citation>
    <scope>NUCLEOTIDE SEQUENCE [LARGE SCALE GENOMIC DNA]</scope>
    <source>
        <strain evidence="1">T1</strain>
        <tissue evidence="1">Spores</tissue>
    </source>
</reference>
<accession>A0ABQ7I223</accession>
<sequence>MEDVFIIKIENEELFTIIDSENIGTYNNEYLLNVYKPPSSVNYLLIIEPFSVNKAIGLAISKHFFENTKIEGLLIFLPSTLLCFTFDTPDLFLVNVNKIGEFSCEHSNLPDDEKEKIKILQESKIEASIEIVEGTRFIRYMSIKLQGGFDEVMHDTYSHLNRCANRIKLASNMSVQSRCPLLKRMFEEKLAMQVCIGTSIYQIKYLKFLKEPIYLRDVPLVNEGTRDDQLMLGASLAIKLKFTSNGEYSKRDDFLKGDYKYLYTE</sequence>
<protein>
    <submittedName>
        <fullName evidence="1">Uncharacterized protein</fullName>
    </submittedName>
</protein>